<evidence type="ECO:0000256" key="1">
    <source>
        <dbReference type="SAM" id="MobiDB-lite"/>
    </source>
</evidence>
<reference evidence="2" key="1">
    <citation type="journal article" date="2022" name="bioRxiv">
        <title>Sequencing and chromosome-scale assembly of the giantPleurodeles waltlgenome.</title>
        <authorList>
            <person name="Brown T."/>
            <person name="Elewa A."/>
            <person name="Iarovenko S."/>
            <person name="Subramanian E."/>
            <person name="Araus A.J."/>
            <person name="Petzold A."/>
            <person name="Susuki M."/>
            <person name="Suzuki K.-i.T."/>
            <person name="Hayashi T."/>
            <person name="Toyoda A."/>
            <person name="Oliveira C."/>
            <person name="Osipova E."/>
            <person name="Leigh N.D."/>
            <person name="Simon A."/>
            <person name="Yun M.H."/>
        </authorList>
    </citation>
    <scope>NUCLEOTIDE SEQUENCE</scope>
    <source>
        <strain evidence="2">20211129_DDA</strain>
        <tissue evidence="2">Liver</tissue>
    </source>
</reference>
<organism evidence="2 3">
    <name type="scientific">Pleurodeles waltl</name>
    <name type="common">Iberian ribbed newt</name>
    <dbReference type="NCBI Taxonomy" id="8319"/>
    <lineage>
        <taxon>Eukaryota</taxon>
        <taxon>Metazoa</taxon>
        <taxon>Chordata</taxon>
        <taxon>Craniata</taxon>
        <taxon>Vertebrata</taxon>
        <taxon>Euteleostomi</taxon>
        <taxon>Amphibia</taxon>
        <taxon>Batrachia</taxon>
        <taxon>Caudata</taxon>
        <taxon>Salamandroidea</taxon>
        <taxon>Salamandridae</taxon>
        <taxon>Pleurodelinae</taxon>
        <taxon>Pleurodeles</taxon>
    </lineage>
</organism>
<comment type="caution">
    <text evidence="2">The sequence shown here is derived from an EMBL/GenBank/DDBJ whole genome shotgun (WGS) entry which is preliminary data.</text>
</comment>
<dbReference type="Proteomes" id="UP001066276">
    <property type="component" value="Chromosome 12"/>
</dbReference>
<dbReference type="AlphaFoldDB" id="A0AAV7KZ23"/>
<keyword evidence="3" id="KW-1185">Reference proteome</keyword>
<sequence>MRARAPECAMGKHDERVTARLTGFKHESDGRQKQPIRAVTWIQKEELDGSELGNVETGVRNLSKASDGEGSEEYDGGLPDDSRGESRSEYLRITTKTAGQSRGPGGTELKLWPQSGKSVASAGVNLQPSY</sequence>
<proteinExistence type="predicted"/>
<evidence type="ECO:0000313" key="3">
    <source>
        <dbReference type="Proteomes" id="UP001066276"/>
    </source>
</evidence>
<name>A0AAV7KZ23_PLEWA</name>
<gene>
    <name evidence="2" type="ORF">NDU88_004281</name>
</gene>
<accession>A0AAV7KZ23</accession>
<feature type="region of interest" description="Disordered" evidence="1">
    <location>
        <begin position="50"/>
        <end position="130"/>
    </location>
</feature>
<protein>
    <submittedName>
        <fullName evidence="2">Uncharacterized protein</fullName>
    </submittedName>
</protein>
<evidence type="ECO:0000313" key="2">
    <source>
        <dbReference type="EMBL" id="KAJ1084128.1"/>
    </source>
</evidence>
<feature type="compositionally biased region" description="Basic and acidic residues" evidence="1">
    <location>
        <begin position="80"/>
        <end position="90"/>
    </location>
</feature>
<dbReference type="EMBL" id="JANPWB010000016">
    <property type="protein sequence ID" value="KAJ1084128.1"/>
    <property type="molecule type" value="Genomic_DNA"/>
</dbReference>